<keyword evidence="8" id="KW-1185">Reference proteome</keyword>
<dbReference type="PANTHER" id="PTHR43133">
    <property type="entry name" value="RNA POLYMERASE ECF-TYPE SIGMA FACTO"/>
    <property type="match status" value="1"/>
</dbReference>
<dbReference type="InterPro" id="IPR013324">
    <property type="entry name" value="RNA_pol_sigma_r3/r4-like"/>
</dbReference>
<evidence type="ECO:0000256" key="1">
    <source>
        <dbReference type="ARBA" id="ARBA00010641"/>
    </source>
</evidence>
<proteinExistence type="inferred from homology"/>
<organism evidence="7 8">
    <name type="scientific">Oceanirhabdus seepicola</name>
    <dbReference type="NCBI Taxonomy" id="2828781"/>
    <lineage>
        <taxon>Bacteria</taxon>
        <taxon>Bacillati</taxon>
        <taxon>Bacillota</taxon>
        <taxon>Clostridia</taxon>
        <taxon>Eubacteriales</taxon>
        <taxon>Clostridiaceae</taxon>
        <taxon>Oceanirhabdus</taxon>
    </lineage>
</organism>
<comment type="similarity">
    <text evidence="1">Belongs to the sigma-70 factor family. ECF subfamily.</text>
</comment>
<evidence type="ECO:0000256" key="3">
    <source>
        <dbReference type="ARBA" id="ARBA00023082"/>
    </source>
</evidence>
<dbReference type="NCBIfam" id="TIGR02937">
    <property type="entry name" value="sigma70-ECF"/>
    <property type="match status" value="1"/>
</dbReference>
<dbReference type="RefSeq" id="WP_250861126.1">
    <property type="nucleotide sequence ID" value="NZ_JAGSOJ010000004.1"/>
</dbReference>
<dbReference type="SUPFAM" id="SSF88659">
    <property type="entry name" value="Sigma3 and sigma4 domains of RNA polymerase sigma factors"/>
    <property type="match status" value="1"/>
</dbReference>
<evidence type="ECO:0000259" key="5">
    <source>
        <dbReference type="Pfam" id="PF04542"/>
    </source>
</evidence>
<dbReference type="Pfam" id="PF08281">
    <property type="entry name" value="Sigma70_r4_2"/>
    <property type="match status" value="1"/>
</dbReference>
<dbReference type="EMBL" id="JAGSOJ010000004">
    <property type="protein sequence ID" value="MCM1991995.1"/>
    <property type="molecule type" value="Genomic_DNA"/>
</dbReference>
<reference evidence="7" key="1">
    <citation type="journal article" date="2021" name="mSystems">
        <title>Bacteria and Archaea Synergistically Convert Glycine Betaine to Biogenic Methane in the Formosa Cold Seep of the South China Sea.</title>
        <authorList>
            <person name="Li L."/>
            <person name="Zhang W."/>
            <person name="Zhang S."/>
            <person name="Song L."/>
            <person name="Sun Q."/>
            <person name="Zhang H."/>
            <person name="Xiang H."/>
            <person name="Dong X."/>
        </authorList>
    </citation>
    <scope>NUCLEOTIDE SEQUENCE</scope>
    <source>
        <strain evidence="7">ZWT</strain>
    </source>
</reference>
<dbReference type="PANTHER" id="PTHR43133:SF60">
    <property type="entry name" value="RNA POLYMERASE SIGMA FACTOR SIGV"/>
    <property type="match status" value="1"/>
</dbReference>
<feature type="domain" description="RNA polymerase sigma-70 region 2" evidence="5">
    <location>
        <begin position="21"/>
        <end position="86"/>
    </location>
</feature>
<evidence type="ECO:0000256" key="4">
    <source>
        <dbReference type="ARBA" id="ARBA00023163"/>
    </source>
</evidence>
<comment type="caution">
    <text evidence="7">The sequence shown here is derived from an EMBL/GenBank/DDBJ whole genome shotgun (WGS) entry which is preliminary data.</text>
</comment>
<feature type="domain" description="RNA polymerase sigma factor 70 region 4 type 2" evidence="6">
    <location>
        <begin position="120"/>
        <end position="170"/>
    </location>
</feature>
<dbReference type="InterPro" id="IPR007627">
    <property type="entry name" value="RNA_pol_sigma70_r2"/>
</dbReference>
<dbReference type="CDD" id="cd06171">
    <property type="entry name" value="Sigma70_r4"/>
    <property type="match status" value="1"/>
</dbReference>
<keyword evidence="2" id="KW-0805">Transcription regulation</keyword>
<keyword evidence="4" id="KW-0804">Transcription</keyword>
<dbReference type="GO" id="GO:0016987">
    <property type="term" value="F:sigma factor activity"/>
    <property type="evidence" value="ECO:0007669"/>
    <property type="project" value="UniProtKB-KW"/>
</dbReference>
<reference evidence="7" key="2">
    <citation type="submission" date="2021-04" db="EMBL/GenBank/DDBJ databases">
        <authorList>
            <person name="Dong X."/>
        </authorList>
    </citation>
    <scope>NUCLEOTIDE SEQUENCE</scope>
    <source>
        <strain evidence="7">ZWT</strain>
    </source>
</reference>
<dbReference type="AlphaFoldDB" id="A0A9J6P5X1"/>
<dbReference type="GO" id="GO:0006352">
    <property type="term" value="P:DNA-templated transcription initiation"/>
    <property type="evidence" value="ECO:0007669"/>
    <property type="project" value="InterPro"/>
</dbReference>
<dbReference type="Pfam" id="PF04542">
    <property type="entry name" value="Sigma70_r2"/>
    <property type="match status" value="1"/>
</dbReference>
<sequence length="185" mass="21956">MREDELIRRAMLGENRAFEDLITIYKKYVFSICYKLLKDVHLAENLSQETFLQVYLSIAKFDNKNFKIWIGRIATNKCIDYIRKEKAQTKVVEVLKETVEETKSEENPINNVLHKEKNKILLNSINKLPDKYGKVLIKYYIENKDYYTIAEEEGIKPRTVETRLYRAKKILKNSMGDELLYEGFL</sequence>
<accession>A0A9J6P5X1</accession>
<evidence type="ECO:0000313" key="8">
    <source>
        <dbReference type="Proteomes" id="UP001056429"/>
    </source>
</evidence>
<dbReference type="Gene3D" id="1.10.1740.10">
    <property type="match status" value="1"/>
</dbReference>
<name>A0A9J6P5X1_9CLOT</name>
<evidence type="ECO:0000256" key="2">
    <source>
        <dbReference type="ARBA" id="ARBA00023015"/>
    </source>
</evidence>
<gene>
    <name evidence="7" type="ORF">KDK92_19815</name>
</gene>
<dbReference type="SUPFAM" id="SSF88946">
    <property type="entry name" value="Sigma2 domain of RNA polymerase sigma factors"/>
    <property type="match status" value="1"/>
</dbReference>
<dbReference type="InterPro" id="IPR036388">
    <property type="entry name" value="WH-like_DNA-bd_sf"/>
</dbReference>
<keyword evidence="3" id="KW-0731">Sigma factor</keyword>
<evidence type="ECO:0000259" key="6">
    <source>
        <dbReference type="Pfam" id="PF08281"/>
    </source>
</evidence>
<dbReference type="Proteomes" id="UP001056429">
    <property type="component" value="Unassembled WGS sequence"/>
</dbReference>
<evidence type="ECO:0000313" key="7">
    <source>
        <dbReference type="EMBL" id="MCM1991995.1"/>
    </source>
</evidence>
<dbReference type="InterPro" id="IPR039425">
    <property type="entry name" value="RNA_pol_sigma-70-like"/>
</dbReference>
<dbReference type="InterPro" id="IPR014284">
    <property type="entry name" value="RNA_pol_sigma-70_dom"/>
</dbReference>
<dbReference type="GO" id="GO:0003677">
    <property type="term" value="F:DNA binding"/>
    <property type="evidence" value="ECO:0007669"/>
    <property type="project" value="InterPro"/>
</dbReference>
<dbReference type="InterPro" id="IPR013325">
    <property type="entry name" value="RNA_pol_sigma_r2"/>
</dbReference>
<protein>
    <submittedName>
        <fullName evidence="7">RNA polymerase sigma factor</fullName>
    </submittedName>
</protein>
<dbReference type="InterPro" id="IPR013249">
    <property type="entry name" value="RNA_pol_sigma70_r4_t2"/>
</dbReference>
<dbReference type="Gene3D" id="1.10.10.10">
    <property type="entry name" value="Winged helix-like DNA-binding domain superfamily/Winged helix DNA-binding domain"/>
    <property type="match status" value="1"/>
</dbReference>